<dbReference type="Proteomes" id="UP000594513">
    <property type="component" value="Chromosome"/>
</dbReference>
<dbReference type="PATRIC" id="fig|199.248.peg.679"/>
<dbReference type="Gene3D" id="3.40.30.10">
    <property type="entry name" value="Glutaredoxin"/>
    <property type="match status" value="1"/>
</dbReference>
<dbReference type="InterPro" id="IPR013766">
    <property type="entry name" value="Thioredoxin_domain"/>
</dbReference>
<evidence type="ECO:0000313" key="6">
    <source>
        <dbReference type="EMBL" id="ALF47345.1"/>
    </source>
</evidence>
<gene>
    <name evidence="7" type="ORF">B9N62_06035</name>
    <name evidence="6" type="ORF">CCON33237_0649</name>
    <name evidence="8" type="ORF">CVT17_03305</name>
</gene>
<feature type="domain" description="Thioredoxin" evidence="5">
    <location>
        <begin position="20"/>
        <end position="180"/>
    </location>
</feature>
<dbReference type="AlphaFoldDB" id="A0A0M4SSQ4"/>
<dbReference type="CDD" id="cd02968">
    <property type="entry name" value="SCO"/>
    <property type="match status" value="1"/>
</dbReference>
<evidence type="ECO:0000313" key="7">
    <source>
        <dbReference type="EMBL" id="OUT11548.1"/>
    </source>
</evidence>
<reference evidence="9" key="1">
    <citation type="submission" date="2015-08" db="EMBL/GenBank/DDBJ databases">
        <title>Comparative genomics of the Campylobacter concisus group.</title>
        <authorList>
            <person name="Miller W.G."/>
            <person name="Yee E."/>
            <person name="Chapman M.H."/>
            <person name="Huynh S."/>
            <person name="Bono J.L."/>
            <person name="On S.L.W."/>
            <person name="St Leger J."/>
            <person name="Foster G."/>
            <person name="Parker C.T."/>
        </authorList>
    </citation>
    <scope>NUCLEOTIDE SEQUENCE [LARGE SCALE GENOMIC DNA]</scope>
    <source>
        <strain evidence="9">ATCC 33237</strain>
    </source>
</reference>
<dbReference type="PROSITE" id="PS51352">
    <property type="entry name" value="THIOREDOXIN_2"/>
    <property type="match status" value="1"/>
</dbReference>
<organism evidence="6 9">
    <name type="scientific">Campylobacter concisus</name>
    <dbReference type="NCBI Taxonomy" id="199"/>
    <lineage>
        <taxon>Bacteria</taxon>
        <taxon>Pseudomonadati</taxon>
        <taxon>Campylobacterota</taxon>
        <taxon>Epsilonproteobacteria</taxon>
        <taxon>Campylobacterales</taxon>
        <taxon>Campylobacteraceae</taxon>
        <taxon>Campylobacter</taxon>
    </lineage>
</organism>
<dbReference type="SUPFAM" id="SSF52833">
    <property type="entry name" value="Thioredoxin-like"/>
    <property type="match status" value="1"/>
</dbReference>
<keyword evidence="4" id="KW-1015">Disulfide bond</keyword>
<dbReference type="PANTHER" id="PTHR12151">
    <property type="entry name" value="ELECTRON TRANSPORT PROTIN SCO1/SENC FAMILY MEMBER"/>
    <property type="match status" value="1"/>
</dbReference>
<evidence type="ECO:0000256" key="3">
    <source>
        <dbReference type="PIRSR" id="PIRSR603782-1"/>
    </source>
</evidence>
<proteinExistence type="inferred from homology"/>
<dbReference type="EMBL" id="CP049272">
    <property type="protein sequence ID" value="QPH86059.1"/>
    <property type="molecule type" value="Genomic_DNA"/>
</dbReference>
<name>A0A0M4SSQ4_9BACT</name>
<reference evidence="8" key="5">
    <citation type="submission" date="2020-02" db="EMBL/GenBank/DDBJ databases">
        <title>Analysis of Completed Campylobacter concisus Genomes Identified Genomospecies Features, Novel plasmids and Their Association with Severe Ulcerative Colitis.</title>
        <authorList>
            <person name="Zhang L."/>
        </authorList>
    </citation>
    <scope>NUCLEOTIDE SEQUENCE</scope>
    <source>
        <strain evidence="8">P27CDO-S2</strain>
    </source>
</reference>
<reference evidence="6" key="2">
    <citation type="submission" date="2016-07" db="EMBL/GenBank/DDBJ databases">
        <title>Comparative genomics of the Campylobacter concisus group.</title>
        <authorList>
            <person name="Miller W.G."/>
            <person name="Yee E."/>
            <person name="Chapman M.H."/>
            <person name="Huynh S."/>
            <person name="Bono J.L."/>
            <person name="On S.L.W."/>
            <person name="StLeger J."/>
            <person name="Foster G."/>
            <person name="Parker C.T."/>
        </authorList>
    </citation>
    <scope>NUCLEOTIDE SEQUENCE</scope>
    <source>
        <strain evidence="6">ATCC 33237</strain>
    </source>
</reference>
<accession>A0A0M4SSQ4</accession>
<feature type="binding site" evidence="3">
    <location>
        <position position="57"/>
    </location>
    <ligand>
        <name>Cu cation</name>
        <dbReference type="ChEBI" id="CHEBI:23378"/>
    </ligand>
</feature>
<feature type="binding site" evidence="3">
    <location>
        <position position="143"/>
    </location>
    <ligand>
        <name>Cu cation</name>
        <dbReference type="ChEBI" id="CHEBI:23378"/>
    </ligand>
</feature>
<dbReference type="InterPro" id="IPR003782">
    <property type="entry name" value="SCO1/SenC"/>
</dbReference>
<evidence type="ECO:0000256" key="2">
    <source>
        <dbReference type="ARBA" id="ARBA00023008"/>
    </source>
</evidence>
<dbReference type="RefSeq" id="WP_054196383.1">
    <property type="nucleotide sequence ID" value="NZ_CABMKR010000006.1"/>
</dbReference>
<evidence type="ECO:0000256" key="1">
    <source>
        <dbReference type="ARBA" id="ARBA00010996"/>
    </source>
</evidence>
<dbReference type="GO" id="GO:0046872">
    <property type="term" value="F:metal ion binding"/>
    <property type="evidence" value="ECO:0007669"/>
    <property type="project" value="UniProtKB-KW"/>
</dbReference>
<feature type="binding site" evidence="3">
    <location>
        <position position="61"/>
    </location>
    <ligand>
        <name>Cu cation</name>
        <dbReference type="ChEBI" id="CHEBI:23378"/>
    </ligand>
</feature>
<dbReference type="PANTHER" id="PTHR12151:SF25">
    <property type="entry name" value="LINALOOL DEHYDRATASE_ISOMERASE DOMAIN-CONTAINING PROTEIN"/>
    <property type="match status" value="1"/>
</dbReference>
<keyword evidence="3" id="KW-0479">Metal-binding</keyword>
<dbReference type="Proteomes" id="UP000195967">
    <property type="component" value="Unassembled WGS sequence"/>
</dbReference>
<evidence type="ECO:0000313" key="10">
    <source>
        <dbReference type="Proteomes" id="UP000195967"/>
    </source>
</evidence>
<protein>
    <submittedName>
        <fullName evidence="6">Cytochrome oxidase biogenesis protein, Sco1/SenC/PrrC family</fullName>
    </submittedName>
    <submittedName>
        <fullName evidence="7">Photosynthetic protein synthase I</fullName>
    </submittedName>
    <submittedName>
        <fullName evidence="8">SCO family protein</fullName>
    </submittedName>
</protein>
<feature type="disulfide bond" description="Redox-active" evidence="4">
    <location>
        <begin position="57"/>
        <end position="61"/>
    </location>
</feature>
<dbReference type="Proteomes" id="UP000066049">
    <property type="component" value="Chromosome"/>
</dbReference>
<sequence length="180" mass="20474">MKKAFWGLIIILICIGVALLLIKPNKYDFKALSQNGEVSLKNYDGKYKVIYFGYLFCPDVCPTALSLIGDELNKLKRDDFELLFITLDPERDTPENLTLMAKNFYKDADGLKLNALKEVAKTYGVKFQKVRLENSAMGYSVAHSSSIYLIDKKGNFYKEISNLTNENIGENLLNLIKDRP</sequence>
<dbReference type="EMBL" id="CP012541">
    <property type="protein sequence ID" value="ALF47345.1"/>
    <property type="molecule type" value="Genomic_DNA"/>
</dbReference>
<dbReference type="Pfam" id="PF02630">
    <property type="entry name" value="SCO1-SenC"/>
    <property type="match status" value="1"/>
</dbReference>
<dbReference type="GeneID" id="28662323"/>
<dbReference type="InterPro" id="IPR036249">
    <property type="entry name" value="Thioredoxin-like_sf"/>
</dbReference>
<reference evidence="7 10" key="3">
    <citation type="submission" date="2017-04" db="EMBL/GenBank/DDBJ databases">
        <title>Complete genome of Campylobacter concisus ATCC 33237T and draft genomes for an additional eight well characterized C. concisus strains.</title>
        <authorList>
            <person name="Cornelius A.J."/>
            <person name="Miller W.G."/>
            <person name="Lastovica A.J."/>
            <person name="On S.L."/>
            <person name="French N.P."/>
            <person name="Vandenberg O."/>
            <person name="Biggs P.J."/>
        </authorList>
    </citation>
    <scope>NUCLEOTIDE SEQUENCE [LARGE SCALE GENOMIC DNA]</scope>
    <source>
        <strain evidence="7 10">Lasto28.99</strain>
    </source>
</reference>
<comment type="similarity">
    <text evidence="1">Belongs to the SCO1/2 family.</text>
</comment>
<evidence type="ECO:0000313" key="11">
    <source>
        <dbReference type="Proteomes" id="UP000594513"/>
    </source>
</evidence>
<evidence type="ECO:0000313" key="8">
    <source>
        <dbReference type="EMBL" id="QPH86059.1"/>
    </source>
</evidence>
<reference evidence="8 11" key="4">
    <citation type="journal article" date="2018" name="Emerg. Microbes Infect.">
        <title>Genomic analysis of oral Campylobacter concisus strains identified a potential bacterial molecular marker associated with active Crohn's disease.</title>
        <authorList>
            <person name="Liu F."/>
            <person name="Ma R."/>
            <person name="Tay C.Y.A."/>
            <person name="Octavia S."/>
            <person name="Lan R."/>
            <person name="Chung H.K.L."/>
            <person name="Riordan S.M."/>
            <person name="Grimm M.C."/>
            <person name="Leong R.W."/>
            <person name="Tanaka M.M."/>
            <person name="Connor S."/>
            <person name="Zhang L."/>
        </authorList>
    </citation>
    <scope>NUCLEOTIDE SEQUENCE [LARGE SCALE GENOMIC DNA]</scope>
    <source>
        <strain evidence="8 11">P27CDO-S2</strain>
    </source>
</reference>
<dbReference type="EMBL" id="NDYO01000006">
    <property type="protein sequence ID" value="OUT11548.1"/>
    <property type="molecule type" value="Genomic_DNA"/>
</dbReference>
<evidence type="ECO:0000259" key="5">
    <source>
        <dbReference type="PROSITE" id="PS51352"/>
    </source>
</evidence>
<dbReference type="KEGG" id="ccoc:CCON33237_0649"/>
<evidence type="ECO:0000256" key="4">
    <source>
        <dbReference type="PIRSR" id="PIRSR603782-2"/>
    </source>
</evidence>
<keyword evidence="2 3" id="KW-0186">Copper</keyword>
<evidence type="ECO:0000313" key="9">
    <source>
        <dbReference type="Proteomes" id="UP000066049"/>
    </source>
</evidence>